<organism evidence="6 7">
    <name type="scientific">Hansschlegelia plantiphila</name>
    <dbReference type="NCBI Taxonomy" id="374655"/>
    <lineage>
        <taxon>Bacteria</taxon>
        <taxon>Pseudomonadati</taxon>
        <taxon>Pseudomonadota</taxon>
        <taxon>Alphaproteobacteria</taxon>
        <taxon>Hyphomicrobiales</taxon>
        <taxon>Methylopilaceae</taxon>
        <taxon>Hansschlegelia</taxon>
    </lineage>
</organism>
<feature type="transmembrane region" description="Helical" evidence="5">
    <location>
        <begin position="105"/>
        <end position="127"/>
    </location>
</feature>
<name>A0A9W6J3Y1_9HYPH</name>
<evidence type="ECO:0000256" key="2">
    <source>
        <dbReference type="ARBA" id="ARBA00022989"/>
    </source>
</evidence>
<dbReference type="Pfam" id="PF07690">
    <property type="entry name" value="MFS_1"/>
    <property type="match status" value="1"/>
</dbReference>
<dbReference type="InterPro" id="IPR011701">
    <property type="entry name" value="MFS"/>
</dbReference>
<dbReference type="Proteomes" id="UP001143372">
    <property type="component" value="Unassembled WGS sequence"/>
</dbReference>
<dbReference type="GO" id="GO:0022857">
    <property type="term" value="F:transmembrane transporter activity"/>
    <property type="evidence" value="ECO:0007669"/>
    <property type="project" value="InterPro"/>
</dbReference>
<feature type="compositionally biased region" description="Basic and acidic residues" evidence="4">
    <location>
        <begin position="359"/>
        <end position="369"/>
    </location>
</feature>
<keyword evidence="1 5" id="KW-0812">Transmembrane</keyword>
<dbReference type="SUPFAM" id="SSF103473">
    <property type="entry name" value="MFS general substrate transporter"/>
    <property type="match status" value="1"/>
</dbReference>
<dbReference type="RefSeq" id="WP_271169128.1">
    <property type="nucleotide sequence ID" value="NZ_BSFI01000008.1"/>
</dbReference>
<evidence type="ECO:0000256" key="5">
    <source>
        <dbReference type="SAM" id="Phobius"/>
    </source>
</evidence>
<dbReference type="InterPro" id="IPR050327">
    <property type="entry name" value="Proton-linked_MCT"/>
</dbReference>
<feature type="transmembrane region" description="Helical" evidence="5">
    <location>
        <begin position="47"/>
        <end position="68"/>
    </location>
</feature>
<feature type="transmembrane region" description="Helical" evidence="5">
    <location>
        <begin position="166"/>
        <end position="189"/>
    </location>
</feature>
<dbReference type="Gene3D" id="1.20.1250.20">
    <property type="entry name" value="MFS general substrate transporter like domains"/>
    <property type="match status" value="1"/>
</dbReference>
<proteinExistence type="predicted"/>
<dbReference type="InterPro" id="IPR036259">
    <property type="entry name" value="MFS_trans_sf"/>
</dbReference>
<accession>A0A9W6J3Y1</accession>
<protein>
    <recommendedName>
        <fullName evidence="8">MFS transporter</fullName>
    </recommendedName>
</protein>
<feature type="transmembrane region" description="Helical" evidence="5">
    <location>
        <begin position="216"/>
        <end position="241"/>
    </location>
</feature>
<evidence type="ECO:0000256" key="3">
    <source>
        <dbReference type="ARBA" id="ARBA00023136"/>
    </source>
</evidence>
<feature type="transmembrane region" description="Helical" evidence="5">
    <location>
        <begin position="247"/>
        <end position="268"/>
    </location>
</feature>
<evidence type="ECO:0000313" key="7">
    <source>
        <dbReference type="Proteomes" id="UP001143372"/>
    </source>
</evidence>
<keyword evidence="7" id="KW-1185">Reference proteome</keyword>
<reference evidence="6" key="1">
    <citation type="journal article" date="2014" name="Int. J. Syst. Evol. Microbiol.">
        <title>Complete genome sequence of Corynebacterium casei LMG S-19264T (=DSM 44701T), isolated from a smear-ripened cheese.</title>
        <authorList>
            <consortium name="US DOE Joint Genome Institute (JGI-PGF)"/>
            <person name="Walter F."/>
            <person name="Albersmeier A."/>
            <person name="Kalinowski J."/>
            <person name="Ruckert C."/>
        </authorList>
    </citation>
    <scope>NUCLEOTIDE SEQUENCE</scope>
    <source>
        <strain evidence="6">VKM B-2347</strain>
    </source>
</reference>
<feature type="transmembrane region" description="Helical" evidence="5">
    <location>
        <begin position="280"/>
        <end position="313"/>
    </location>
</feature>
<evidence type="ECO:0000256" key="4">
    <source>
        <dbReference type="SAM" id="MobiDB-lite"/>
    </source>
</evidence>
<dbReference type="PANTHER" id="PTHR11360:SF308">
    <property type="entry name" value="BLL3089 PROTEIN"/>
    <property type="match status" value="1"/>
</dbReference>
<feature type="transmembrane region" description="Helical" evidence="5">
    <location>
        <begin position="139"/>
        <end position="160"/>
    </location>
</feature>
<evidence type="ECO:0000313" key="6">
    <source>
        <dbReference type="EMBL" id="GLK68914.1"/>
    </source>
</evidence>
<sequence length="440" mass="45313">MSGASTPPGGRIAVPLLGVAQILSWGSSFYLLAVLATPMSIDTGWPIAWVVGGGSVGLLCSGIVSPFVGRMIDRFGGRPTMALGSLLMGAGLAAVGSSTGLATYLLGWVVLGLGMGAGLYDAAFSTLGRIFGASARRAITNLTLFGGFASTVCWPLSALAVEHIGWRGACFAYAAVQVFVMAPALLVLLPREARKAPAASGPTNNDRTSPGERGSFLLLAAILMANGAVQTTISVHLLTILQGQGMALTAAVAIGALIGPSQVGARVVEMLLGDRLHPTATLACAGWLVAGGVVLLALGTVPAAVAVVLYAAGNGVWSIARGTVPLSLFGAALPGGDGAARSAQFDRAGGGPLRRRPRADRPRAPDRAGRAGGRRGGQRPARPDAHDPSRSSARNPRMRAICRAKNAPVTVWRPIQKDENYFIFRSSKLSQPIRISTDRK</sequence>
<dbReference type="PANTHER" id="PTHR11360">
    <property type="entry name" value="MONOCARBOXYLATE TRANSPORTER"/>
    <property type="match status" value="1"/>
</dbReference>
<feature type="transmembrane region" description="Helical" evidence="5">
    <location>
        <begin position="12"/>
        <end position="35"/>
    </location>
</feature>
<keyword evidence="2 5" id="KW-1133">Transmembrane helix</keyword>
<evidence type="ECO:0008006" key="8">
    <source>
        <dbReference type="Google" id="ProtNLM"/>
    </source>
</evidence>
<feature type="transmembrane region" description="Helical" evidence="5">
    <location>
        <begin position="80"/>
        <end position="99"/>
    </location>
</feature>
<feature type="region of interest" description="Disordered" evidence="4">
    <location>
        <begin position="340"/>
        <end position="397"/>
    </location>
</feature>
<gene>
    <name evidence="6" type="ORF">GCM10008179_25520</name>
</gene>
<dbReference type="EMBL" id="BSFI01000008">
    <property type="protein sequence ID" value="GLK68914.1"/>
    <property type="molecule type" value="Genomic_DNA"/>
</dbReference>
<comment type="caution">
    <text evidence="6">The sequence shown here is derived from an EMBL/GenBank/DDBJ whole genome shotgun (WGS) entry which is preliminary data.</text>
</comment>
<reference evidence="6" key="2">
    <citation type="submission" date="2023-01" db="EMBL/GenBank/DDBJ databases">
        <authorList>
            <person name="Sun Q."/>
            <person name="Evtushenko L."/>
        </authorList>
    </citation>
    <scope>NUCLEOTIDE SEQUENCE</scope>
    <source>
        <strain evidence="6">VKM B-2347</strain>
    </source>
</reference>
<keyword evidence="3 5" id="KW-0472">Membrane</keyword>
<evidence type="ECO:0000256" key="1">
    <source>
        <dbReference type="ARBA" id="ARBA00022692"/>
    </source>
</evidence>
<dbReference type="AlphaFoldDB" id="A0A9W6J3Y1"/>